<dbReference type="InterPro" id="IPR001482">
    <property type="entry name" value="T2SS/T4SS_dom"/>
</dbReference>
<dbReference type="FunFam" id="3.30.450.90:FF:000001">
    <property type="entry name" value="Type II secretion system ATPase GspE"/>
    <property type="match status" value="1"/>
</dbReference>
<evidence type="ECO:0000259" key="5">
    <source>
        <dbReference type="PROSITE" id="PS00662"/>
    </source>
</evidence>
<reference evidence="6" key="1">
    <citation type="submission" date="2023-05" db="EMBL/GenBank/DDBJ databases">
        <title>Anaerotaeda fermentans gen. nov., sp. nov., a novel anaerobic planctomycete of the new family within the order Sedimentisphaerales isolated from Taman Peninsula, Russia.</title>
        <authorList>
            <person name="Khomyakova M.A."/>
            <person name="Merkel A.Y."/>
            <person name="Slobodkin A.I."/>
        </authorList>
    </citation>
    <scope>NUCLEOTIDE SEQUENCE</scope>
    <source>
        <strain evidence="6">M17dextr</strain>
    </source>
</reference>
<dbReference type="Gene3D" id="3.40.50.300">
    <property type="entry name" value="P-loop containing nucleotide triphosphate hydrolases"/>
    <property type="match status" value="1"/>
</dbReference>
<evidence type="ECO:0000256" key="1">
    <source>
        <dbReference type="ARBA" id="ARBA00006611"/>
    </source>
</evidence>
<keyword evidence="7" id="KW-1185">Reference proteome</keyword>
<protein>
    <submittedName>
        <fullName evidence="6">ATPase, T2SS/T4P/T4SS family</fullName>
    </submittedName>
</protein>
<feature type="compositionally biased region" description="Polar residues" evidence="4">
    <location>
        <begin position="1"/>
        <end position="18"/>
    </location>
</feature>
<feature type="domain" description="Bacterial type II secretion system protein E" evidence="5">
    <location>
        <begin position="433"/>
        <end position="447"/>
    </location>
</feature>
<dbReference type="Pfam" id="PF00437">
    <property type="entry name" value="T2SSE"/>
    <property type="match status" value="1"/>
</dbReference>
<gene>
    <name evidence="6" type="ORF">QJ522_12205</name>
</gene>
<evidence type="ECO:0000256" key="3">
    <source>
        <dbReference type="ARBA" id="ARBA00022840"/>
    </source>
</evidence>
<keyword evidence="2" id="KW-0547">Nucleotide-binding</keyword>
<dbReference type="RefSeq" id="WP_349245220.1">
    <property type="nucleotide sequence ID" value="NZ_JASCXX010000013.1"/>
</dbReference>
<evidence type="ECO:0000256" key="2">
    <source>
        <dbReference type="ARBA" id="ARBA00022741"/>
    </source>
</evidence>
<organism evidence="6 7">
    <name type="scientific">Anaerobaca lacustris</name>
    <dbReference type="NCBI Taxonomy" id="3044600"/>
    <lineage>
        <taxon>Bacteria</taxon>
        <taxon>Pseudomonadati</taxon>
        <taxon>Planctomycetota</taxon>
        <taxon>Phycisphaerae</taxon>
        <taxon>Sedimentisphaerales</taxon>
        <taxon>Anaerobacaceae</taxon>
        <taxon>Anaerobaca</taxon>
    </lineage>
</organism>
<comment type="caution">
    <text evidence="6">The sequence shown here is derived from an EMBL/GenBank/DDBJ whole genome shotgun (WGS) entry which is preliminary data.</text>
</comment>
<dbReference type="FunFam" id="3.40.50.300:FF:000398">
    <property type="entry name" value="Type IV pilus assembly ATPase PilB"/>
    <property type="match status" value="1"/>
</dbReference>
<feature type="region of interest" description="Disordered" evidence="4">
    <location>
        <begin position="1"/>
        <end position="27"/>
    </location>
</feature>
<evidence type="ECO:0000313" key="7">
    <source>
        <dbReference type="Proteomes" id="UP001431776"/>
    </source>
</evidence>
<dbReference type="CDD" id="cd01129">
    <property type="entry name" value="PulE-GspE-like"/>
    <property type="match status" value="1"/>
</dbReference>
<dbReference type="EMBL" id="JASCXX010000013">
    <property type="protein sequence ID" value="MDI6449812.1"/>
    <property type="molecule type" value="Genomic_DNA"/>
</dbReference>
<keyword evidence="3" id="KW-0067">ATP-binding</keyword>
<dbReference type="PROSITE" id="PS00662">
    <property type="entry name" value="T2SP_E"/>
    <property type="match status" value="1"/>
</dbReference>
<dbReference type="GO" id="GO:0005524">
    <property type="term" value="F:ATP binding"/>
    <property type="evidence" value="ECO:0007669"/>
    <property type="project" value="UniProtKB-KW"/>
</dbReference>
<comment type="similarity">
    <text evidence="1">Belongs to the GSP E family.</text>
</comment>
<dbReference type="Proteomes" id="UP001431776">
    <property type="component" value="Unassembled WGS sequence"/>
</dbReference>
<evidence type="ECO:0000313" key="6">
    <source>
        <dbReference type="EMBL" id="MDI6449812.1"/>
    </source>
</evidence>
<sequence>MMLRFRSNSKSNAPSRTIPQPEPRDDAASVYCDDEEVRGLSDLYSPEPTSQAHVRDAADILLEMGRITDEQYGRLRRELMNRPGIDATMWLLKEGWATAEDVLCAKAQLAGFEFRHIDPQEVEKKAFEKLDAAFIQRSSVVPIAVEQDTLLVATSEPSNVFAIEDVKRQTGMDVRVVVCSPDDVAAICESFKVQESANCSLDEIINDMTEVEVVQDREEDSEDLESMAGQSPVIKFVNYLISNAVREGASDIHIEPKETKARIRYRIDGVLFDAMQAPMKMHPAIVSRIKIMANLDISERRVPQDGKVSAIVGGRAIDLRVSTLPTNRGEKTVIRVLDSQSIARGLEHVGMEPDVCQTFAQQVAMPHGILLVTGPTGSGKSTTLYSALCEMDGDRLNISTVEDPVEYELDFVNQVQVNERAGLTFAAALRSLLRQDPDVVMIGEIRDNETARIAVQAALTGHLVLSTLHTNDAASSVTRLVNIGIDPYLIAASLNAAVAQRLVRRICSKCKETYSIPDRLHRHVERIGGNPNELVHGAGCEACRGSGYSGRVGIFEMLIVDDIFRNIINQDASVANMRRAFHESGQASLFEDGMQKVKKGLTTIEEVLRVTEIYEHSEPETLVTDMD</sequence>
<dbReference type="InterPro" id="IPR027417">
    <property type="entry name" value="P-loop_NTPase"/>
</dbReference>
<dbReference type="InterPro" id="IPR007831">
    <property type="entry name" value="T2SS_GspE_N"/>
</dbReference>
<proteinExistence type="inferred from homology"/>
<dbReference type="AlphaFoldDB" id="A0AAW6TVZ4"/>
<dbReference type="PANTHER" id="PTHR30258">
    <property type="entry name" value="TYPE II SECRETION SYSTEM PROTEIN GSPE-RELATED"/>
    <property type="match status" value="1"/>
</dbReference>
<dbReference type="SUPFAM" id="SSF160246">
    <property type="entry name" value="EspE N-terminal domain-like"/>
    <property type="match status" value="1"/>
</dbReference>
<name>A0AAW6TVZ4_9BACT</name>
<dbReference type="GO" id="GO:0005886">
    <property type="term" value="C:plasma membrane"/>
    <property type="evidence" value="ECO:0007669"/>
    <property type="project" value="TreeGrafter"/>
</dbReference>
<dbReference type="PANTHER" id="PTHR30258:SF2">
    <property type="entry name" value="COMG OPERON PROTEIN 1"/>
    <property type="match status" value="1"/>
</dbReference>
<evidence type="ECO:0000256" key="4">
    <source>
        <dbReference type="SAM" id="MobiDB-lite"/>
    </source>
</evidence>
<dbReference type="InterPro" id="IPR037257">
    <property type="entry name" value="T2SS_E_N_sf"/>
</dbReference>
<dbReference type="Gene3D" id="3.30.450.90">
    <property type="match status" value="1"/>
</dbReference>
<dbReference type="Pfam" id="PF05157">
    <property type="entry name" value="MshEN"/>
    <property type="match status" value="1"/>
</dbReference>
<dbReference type="Gene3D" id="3.30.300.160">
    <property type="entry name" value="Type II secretion system, protein E, N-terminal domain"/>
    <property type="match status" value="1"/>
</dbReference>
<dbReference type="GO" id="GO:0016887">
    <property type="term" value="F:ATP hydrolysis activity"/>
    <property type="evidence" value="ECO:0007669"/>
    <property type="project" value="TreeGrafter"/>
</dbReference>
<dbReference type="SUPFAM" id="SSF52540">
    <property type="entry name" value="P-loop containing nucleoside triphosphate hydrolases"/>
    <property type="match status" value="1"/>
</dbReference>
<accession>A0AAW6TVZ4</accession>